<feature type="transmembrane region" description="Helical" evidence="2">
    <location>
        <begin position="153"/>
        <end position="172"/>
    </location>
</feature>
<keyword evidence="2" id="KW-1133">Transmembrane helix</keyword>
<evidence type="ECO:0000256" key="2">
    <source>
        <dbReference type="SAM" id="Phobius"/>
    </source>
</evidence>
<dbReference type="InterPro" id="IPR046672">
    <property type="entry name" value="DUF6542"/>
</dbReference>
<evidence type="ECO:0000313" key="5">
    <source>
        <dbReference type="Proteomes" id="UP001501447"/>
    </source>
</evidence>
<feature type="transmembrane region" description="Helical" evidence="2">
    <location>
        <begin position="178"/>
        <end position="198"/>
    </location>
</feature>
<keyword evidence="2" id="KW-0812">Transmembrane</keyword>
<comment type="caution">
    <text evidence="4">The sequence shown here is derived from an EMBL/GenBank/DDBJ whole genome shotgun (WGS) entry which is preliminary data.</text>
</comment>
<feature type="compositionally biased region" description="Low complexity" evidence="1">
    <location>
        <begin position="92"/>
        <end position="115"/>
    </location>
</feature>
<feature type="region of interest" description="Disordered" evidence="1">
    <location>
        <begin position="1"/>
        <end position="153"/>
    </location>
</feature>
<sequence>MEQRSARTTQQDPHGDAPRSGRARRGSRLPHPAPPSHEQERERERGRGDGWEREGAREWELEGYEHQRQSPEAYGGAPQDPAPGPADERAPARASRTSRGSRASRTTSRASSRSPAGPPSPGSDETEGHPRPPRPRSRPEGGGPRSGRSAPRLTALGTGVFSGLLMMGFGWLEGALFGGAPAVYGVLFVLVSTVGALWVRPAELYAAPAIAPLAYTLGLFFAGGSGDGAAGVVQNVFTSLALHAVWLYAGTLIATLIVLVRKVVLVIQRRRQRRRAAQQQPQ</sequence>
<dbReference type="RefSeq" id="WP_344568498.1">
    <property type="nucleotide sequence ID" value="NZ_BAAARJ010000017.1"/>
</dbReference>
<proteinExistence type="predicted"/>
<dbReference type="Pfam" id="PF20177">
    <property type="entry name" value="DUF6542"/>
    <property type="match status" value="1"/>
</dbReference>
<evidence type="ECO:0000259" key="3">
    <source>
        <dbReference type="Pfam" id="PF20177"/>
    </source>
</evidence>
<feature type="transmembrane region" description="Helical" evidence="2">
    <location>
        <begin position="205"/>
        <end position="225"/>
    </location>
</feature>
<evidence type="ECO:0000313" key="4">
    <source>
        <dbReference type="EMBL" id="GAA2627870.1"/>
    </source>
</evidence>
<accession>A0ABN3QJ84</accession>
<feature type="domain" description="DUF6542" evidence="3">
    <location>
        <begin position="152"/>
        <end position="265"/>
    </location>
</feature>
<protein>
    <recommendedName>
        <fullName evidence="3">DUF6542 domain-containing protein</fullName>
    </recommendedName>
</protein>
<reference evidence="4 5" key="1">
    <citation type="journal article" date="2019" name="Int. J. Syst. Evol. Microbiol.">
        <title>The Global Catalogue of Microorganisms (GCM) 10K type strain sequencing project: providing services to taxonomists for standard genome sequencing and annotation.</title>
        <authorList>
            <consortium name="The Broad Institute Genomics Platform"/>
            <consortium name="The Broad Institute Genome Sequencing Center for Infectious Disease"/>
            <person name="Wu L."/>
            <person name="Ma J."/>
        </authorList>
    </citation>
    <scope>NUCLEOTIDE SEQUENCE [LARGE SCALE GENOMIC DNA]</scope>
    <source>
        <strain evidence="4 5">JCM 16373</strain>
    </source>
</reference>
<gene>
    <name evidence="4" type="ORF">GCM10009863_48570</name>
</gene>
<dbReference type="Proteomes" id="UP001501447">
    <property type="component" value="Unassembled WGS sequence"/>
</dbReference>
<feature type="compositionally biased region" description="Polar residues" evidence="1">
    <location>
        <begin position="1"/>
        <end position="12"/>
    </location>
</feature>
<feature type="transmembrane region" description="Helical" evidence="2">
    <location>
        <begin position="245"/>
        <end position="267"/>
    </location>
</feature>
<keyword evidence="5" id="KW-1185">Reference proteome</keyword>
<keyword evidence="2" id="KW-0472">Membrane</keyword>
<dbReference type="EMBL" id="BAAARJ010000017">
    <property type="protein sequence ID" value="GAA2627870.1"/>
    <property type="molecule type" value="Genomic_DNA"/>
</dbReference>
<feature type="compositionally biased region" description="Basic and acidic residues" evidence="1">
    <location>
        <begin position="37"/>
        <end position="69"/>
    </location>
</feature>
<name>A0ABN3QJ84_9ACTN</name>
<organism evidence="4 5">
    <name type="scientific">Streptomyces axinellae</name>
    <dbReference type="NCBI Taxonomy" id="552788"/>
    <lineage>
        <taxon>Bacteria</taxon>
        <taxon>Bacillati</taxon>
        <taxon>Actinomycetota</taxon>
        <taxon>Actinomycetes</taxon>
        <taxon>Kitasatosporales</taxon>
        <taxon>Streptomycetaceae</taxon>
        <taxon>Streptomyces</taxon>
    </lineage>
</organism>
<evidence type="ECO:0000256" key="1">
    <source>
        <dbReference type="SAM" id="MobiDB-lite"/>
    </source>
</evidence>